<proteinExistence type="predicted"/>
<accession>A0AAV4TY42</accession>
<sequence>MRKHFYYHKDPPAEEVSVQFVKNHYEDWQGCPIPFFTLSLTTPFLNIMPPLTTLFLRNHFSFSSVPCIFVCDRCGQDRHLGLCGKPGACRKEDAPPHPGPRSRGP</sequence>
<protein>
    <submittedName>
        <fullName evidence="2">Uncharacterized protein</fullName>
    </submittedName>
</protein>
<evidence type="ECO:0000313" key="3">
    <source>
        <dbReference type="Proteomes" id="UP001054945"/>
    </source>
</evidence>
<evidence type="ECO:0000313" key="2">
    <source>
        <dbReference type="EMBL" id="GIY49970.1"/>
    </source>
</evidence>
<organism evidence="2 3">
    <name type="scientific">Caerostris extrusa</name>
    <name type="common">Bark spider</name>
    <name type="synonym">Caerostris bankana</name>
    <dbReference type="NCBI Taxonomy" id="172846"/>
    <lineage>
        <taxon>Eukaryota</taxon>
        <taxon>Metazoa</taxon>
        <taxon>Ecdysozoa</taxon>
        <taxon>Arthropoda</taxon>
        <taxon>Chelicerata</taxon>
        <taxon>Arachnida</taxon>
        <taxon>Araneae</taxon>
        <taxon>Araneomorphae</taxon>
        <taxon>Entelegynae</taxon>
        <taxon>Araneoidea</taxon>
        <taxon>Araneidae</taxon>
        <taxon>Caerostris</taxon>
    </lineage>
</organism>
<dbReference type="EMBL" id="BPLR01011916">
    <property type="protein sequence ID" value="GIY49970.1"/>
    <property type="molecule type" value="Genomic_DNA"/>
</dbReference>
<feature type="region of interest" description="Disordered" evidence="1">
    <location>
        <begin position="86"/>
        <end position="105"/>
    </location>
</feature>
<evidence type="ECO:0000256" key="1">
    <source>
        <dbReference type="SAM" id="MobiDB-lite"/>
    </source>
</evidence>
<dbReference type="AlphaFoldDB" id="A0AAV4TY42"/>
<gene>
    <name evidence="2" type="ORF">CEXT_297931</name>
</gene>
<dbReference type="Proteomes" id="UP001054945">
    <property type="component" value="Unassembled WGS sequence"/>
</dbReference>
<name>A0AAV4TY42_CAEEX</name>
<comment type="caution">
    <text evidence="2">The sequence shown here is derived from an EMBL/GenBank/DDBJ whole genome shotgun (WGS) entry which is preliminary data.</text>
</comment>
<keyword evidence="3" id="KW-1185">Reference proteome</keyword>
<reference evidence="2 3" key="1">
    <citation type="submission" date="2021-06" db="EMBL/GenBank/DDBJ databases">
        <title>Caerostris extrusa draft genome.</title>
        <authorList>
            <person name="Kono N."/>
            <person name="Arakawa K."/>
        </authorList>
    </citation>
    <scope>NUCLEOTIDE SEQUENCE [LARGE SCALE GENOMIC DNA]</scope>
</reference>